<organism evidence="1 2">
    <name type="scientific">Loa loa</name>
    <name type="common">Eye worm</name>
    <name type="synonym">Filaria loa</name>
    <dbReference type="NCBI Taxonomy" id="7209"/>
    <lineage>
        <taxon>Eukaryota</taxon>
        <taxon>Metazoa</taxon>
        <taxon>Ecdysozoa</taxon>
        <taxon>Nematoda</taxon>
        <taxon>Chromadorea</taxon>
        <taxon>Rhabditida</taxon>
        <taxon>Spirurina</taxon>
        <taxon>Spiruromorpha</taxon>
        <taxon>Filarioidea</taxon>
        <taxon>Onchocercidae</taxon>
        <taxon>Loa</taxon>
    </lineage>
</organism>
<accession>A0A1I7V5T0</accession>
<evidence type="ECO:0000313" key="1">
    <source>
        <dbReference type="Proteomes" id="UP000095285"/>
    </source>
</evidence>
<name>A0A1I7V5T0_LOALO</name>
<evidence type="ECO:0000313" key="2">
    <source>
        <dbReference type="WBParaSite" id="EN70_1019"/>
    </source>
</evidence>
<dbReference type="WBParaSite" id="EN70_1019">
    <property type="protein sequence ID" value="EN70_1019"/>
    <property type="gene ID" value="EN70_1019"/>
</dbReference>
<protein>
    <submittedName>
        <fullName evidence="2">Ovule protein</fullName>
    </submittedName>
</protein>
<reference evidence="1" key="1">
    <citation type="submission" date="2012-04" db="EMBL/GenBank/DDBJ databases">
        <title>The Genome Sequence of Loa loa.</title>
        <authorList>
            <consortium name="The Broad Institute Genome Sequencing Platform"/>
            <consortium name="Broad Institute Genome Sequencing Center for Infectious Disease"/>
            <person name="Nutman T.B."/>
            <person name="Fink D.L."/>
            <person name="Russ C."/>
            <person name="Young S."/>
            <person name="Zeng Q."/>
            <person name="Gargeya S."/>
            <person name="Alvarado L."/>
            <person name="Berlin A."/>
            <person name="Chapman S.B."/>
            <person name="Chen Z."/>
            <person name="Freedman E."/>
            <person name="Gellesch M."/>
            <person name="Goldberg J."/>
            <person name="Griggs A."/>
            <person name="Gujja S."/>
            <person name="Heilman E.R."/>
            <person name="Heiman D."/>
            <person name="Howarth C."/>
            <person name="Mehta T."/>
            <person name="Neiman D."/>
            <person name="Pearson M."/>
            <person name="Roberts A."/>
            <person name="Saif S."/>
            <person name="Shea T."/>
            <person name="Shenoy N."/>
            <person name="Sisk P."/>
            <person name="Stolte C."/>
            <person name="Sykes S."/>
            <person name="White J."/>
            <person name="Yandava C."/>
            <person name="Haas B."/>
            <person name="Henn M.R."/>
            <person name="Nusbaum C."/>
            <person name="Birren B."/>
        </authorList>
    </citation>
    <scope>NUCLEOTIDE SEQUENCE [LARGE SCALE GENOMIC DNA]</scope>
</reference>
<sequence>MPTIIDRSSLKQCQVRLTFRSFSTTCYQSAIGYVKSRRQEILLMAKVTIEMMRLKVVIEPMIAISNDNDKIEHDKDDDINQIIDGDDSDDK</sequence>
<dbReference type="Proteomes" id="UP000095285">
    <property type="component" value="Unassembled WGS sequence"/>
</dbReference>
<keyword evidence="1" id="KW-1185">Reference proteome</keyword>
<proteinExistence type="predicted"/>
<dbReference type="AlphaFoldDB" id="A0A1I7V5T0"/>
<reference evidence="2" key="2">
    <citation type="submission" date="2016-11" db="UniProtKB">
        <authorList>
            <consortium name="WormBaseParasite"/>
        </authorList>
    </citation>
    <scope>IDENTIFICATION</scope>
</reference>